<name>A0A6D2C6Q5_9HELI</name>
<reference evidence="2 3" key="1">
    <citation type="journal article" date="2014" name="Genome Announc.">
        <title>Draft genome sequences of eight enterohepatic helicobacter species isolated from both laboratory and wild rodents.</title>
        <authorList>
            <person name="Sheh A."/>
            <person name="Shen Z."/>
            <person name="Fox J.G."/>
        </authorList>
    </citation>
    <scope>NUCLEOTIDE SEQUENCE [LARGE SCALE GENOMIC DNA]</scope>
    <source>
        <strain evidence="2 3">Missouri</strain>
    </source>
</reference>
<sequence length="79" mass="9086">MQWTNLADDADIQFITKSEIGQKVLVSGKQINRHYVIVESIRMDVNELGLKTMYFEKGNLKDNASFWQSYGESGYKPLP</sequence>
<dbReference type="GeneID" id="60657562"/>
<evidence type="ECO:0000259" key="1">
    <source>
        <dbReference type="Pfam" id="PF18812"/>
    </source>
</evidence>
<accession>A0A6D2C6Q5</accession>
<dbReference type="EMBL" id="JRPH02000091">
    <property type="protein sequence ID" value="TLE01745.1"/>
    <property type="molecule type" value="Genomic_DNA"/>
</dbReference>
<proteinExistence type="predicted"/>
<protein>
    <recommendedName>
        <fullName evidence="1">Phage-Barnase-EndoU-ColicinE5/D-RelE like nuclease 3 domain-containing protein</fullName>
    </recommendedName>
</protein>
<gene>
    <name evidence="2" type="ORF">LS77_011470</name>
</gene>
<organism evidence="2 3">
    <name type="scientific">Helicobacter bilis</name>
    <dbReference type="NCBI Taxonomy" id="37372"/>
    <lineage>
        <taxon>Bacteria</taxon>
        <taxon>Pseudomonadati</taxon>
        <taxon>Campylobacterota</taxon>
        <taxon>Epsilonproteobacteria</taxon>
        <taxon>Campylobacterales</taxon>
        <taxon>Helicobacteraceae</taxon>
        <taxon>Helicobacter</taxon>
    </lineage>
</organism>
<evidence type="ECO:0000313" key="3">
    <source>
        <dbReference type="Proteomes" id="UP000029870"/>
    </source>
</evidence>
<dbReference type="Proteomes" id="UP000029870">
    <property type="component" value="Unassembled WGS sequence"/>
</dbReference>
<dbReference type="AlphaFoldDB" id="A0A6D2C6Q5"/>
<dbReference type="InterPro" id="IPR041301">
    <property type="entry name" value="PBECR3"/>
</dbReference>
<comment type="caution">
    <text evidence="2">The sequence shown here is derived from an EMBL/GenBank/DDBJ whole genome shotgun (WGS) entry which is preliminary data.</text>
</comment>
<feature type="domain" description="Phage-Barnase-EndoU-ColicinE5/D-RelE like nuclease 3" evidence="1">
    <location>
        <begin position="4"/>
        <end position="63"/>
    </location>
</feature>
<dbReference type="Pfam" id="PF18812">
    <property type="entry name" value="PBECR3"/>
    <property type="match status" value="1"/>
</dbReference>
<evidence type="ECO:0000313" key="2">
    <source>
        <dbReference type="EMBL" id="TLE01745.1"/>
    </source>
</evidence>
<dbReference type="RefSeq" id="WP_004089045.1">
    <property type="nucleotide sequence ID" value="NZ_CAQNVG010000134.1"/>
</dbReference>